<dbReference type="EMBL" id="PQIB02000006">
    <property type="protein sequence ID" value="RLN12206.1"/>
    <property type="molecule type" value="Genomic_DNA"/>
</dbReference>
<organism evidence="3 4">
    <name type="scientific">Panicum miliaceum</name>
    <name type="common">Proso millet</name>
    <name type="synonym">Broomcorn millet</name>
    <dbReference type="NCBI Taxonomy" id="4540"/>
    <lineage>
        <taxon>Eukaryota</taxon>
        <taxon>Viridiplantae</taxon>
        <taxon>Streptophyta</taxon>
        <taxon>Embryophyta</taxon>
        <taxon>Tracheophyta</taxon>
        <taxon>Spermatophyta</taxon>
        <taxon>Magnoliopsida</taxon>
        <taxon>Liliopsida</taxon>
        <taxon>Poales</taxon>
        <taxon>Poaceae</taxon>
        <taxon>PACMAD clade</taxon>
        <taxon>Panicoideae</taxon>
        <taxon>Panicodae</taxon>
        <taxon>Paniceae</taxon>
        <taxon>Panicinae</taxon>
        <taxon>Panicum</taxon>
        <taxon>Panicum sect. Panicum</taxon>
    </lineage>
</organism>
<evidence type="ECO:0000259" key="2">
    <source>
        <dbReference type="Pfam" id="PF14372"/>
    </source>
</evidence>
<feature type="domain" description="hAT-like transposase RNase-H fold" evidence="2">
    <location>
        <begin position="18"/>
        <end position="118"/>
    </location>
</feature>
<sequence>MGLNTRLKVFYDILELVSGTKYVTANLFFLKIYGVYLAIRKWCTVNHPRIEDMSKLMKEKFDKYWSDMHGLMAVVVVLDPRFKLHMLRAFFTSVYGVERATSEVERVRSLLYQLVIEYQQAAEDVATSNDSGAAALMTCIEDEEEQMQSPRGPNGDRGSAGDGDGGEFCPVKTFGVGAGMGDVLGIDPLGHWRWLLRNHPYRSMDRQFDGRRESRTPSSHFSGSDVYSQVKDITPVLGKQKRGVHEDDERIWNKKSILWELEYWSILAV</sequence>
<protein>
    <recommendedName>
        <fullName evidence="2">hAT-like transposase RNase-H fold domain-containing protein</fullName>
    </recommendedName>
</protein>
<evidence type="ECO:0000313" key="4">
    <source>
        <dbReference type="Proteomes" id="UP000275267"/>
    </source>
</evidence>
<proteinExistence type="predicted"/>
<dbReference type="AlphaFoldDB" id="A0A3L6RYW7"/>
<dbReference type="InterPro" id="IPR012337">
    <property type="entry name" value="RNaseH-like_sf"/>
</dbReference>
<dbReference type="Proteomes" id="UP000275267">
    <property type="component" value="Unassembled WGS sequence"/>
</dbReference>
<dbReference type="GO" id="GO:0003677">
    <property type="term" value="F:DNA binding"/>
    <property type="evidence" value="ECO:0007669"/>
    <property type="project" value="InterPro"/>
</dbReference>
<dbReference type="SUPFAM" id="SSF53098">
    <property type="entry name" value="Ribonuclease H-like"/>
    <property type="match status" value="1"/>
</dbReference>
<dbReference type="Pfam" id="PF02992">
    <property type="entry name" value="Transposase_21"/>
    <property type="match status" value="1"/>
</dbReference>
<reference evidence="4" key="1">
    <citation type="journal article" date="2019" name="Nat. Commun.">
        <title>The genome of broomcorn millet.</title>
        <authorList>
            <person name="Zou C."/>
            <person name="Miki D."/>
            <person name="Li D."/>
            <person name="Tang Q."/>
            <person name="Xiao L."/>
            <person name="Rajput S."/>
            <person name="Deng P."/>
            <person name="Jia W."/>
            <person name="Huang R."/>
            <person name="Zhang M."/>
            <person name="Sun Y."/>
            <person name="Hu J."/>
            <person name="Fu X."/>
            <person name="Schnable P.S."/>
            <person name="Li F."/>
            <person name="Zhang H."/>
            <person name="Feng B."/>
            <person name="Zhu X."/>
            <person name="Liu R."/>
            <person name="Schnable J.C."/>
            <person name="Zhu J.-K."/>
            <person name="Zhang H."/>
        </authorList>
    </citation>
    <scope>NUCLEOTIDE SEQUENCE [LARGE SCALE GENOMIC DNA]</scope>
</reference>
<gene>
    <name evidence="3" type="ORF">C2845_PM09G17740</name>
</gene>
<dbReference type="STRING" id="4540.A0A3L6RYW7"/>
<evidence type="ECO:0000313" key="3">
    <source>
        <dbReference type="EMBL" id="RLN12206.1"/>
    </source>
</evidence>
<dbReference type="Pfam" id="PF14372">
    <property type="entry name" value="hAT-like_RNase-H"/>
    <property type="match status" value="1"/>
</dbReference>
<comment type="caution">
    <text evidence="3">The sequence shown here is derived from an EMBL/GenBank/DDBJ whole genome shotgun (WGS) entry which is preliminary data.</text>
</comment>
<dbReference type="InterPro" id="IPR004242">
    <property type="entry name" value="Transposase_21"/>
</dbReference>
<dbReference type="OrthoDB" id="694703at2759"/>
<evidence type="ECO:0000256" key="1">
    <source>
        <dbReference type="SAM" id="MobiDB-lite"/>
    </source>
</evidence>
<feature type="region of interest" description="Disordered" evidence="1">
    <location>
        <begin position="143"/>
        <end position="164"/>
    </location>
</feature>
<dbReference type="InterPro" id="IPR025525">
    <property type="entry name" value="hAT-like_transposase_RNase-H"/>
</dbReference>
<accession>A0A3L6RYW7</accession>
<keyword evidence="4" id="KW-1185">Reference proteome</keyword>
<name>A0A3L6RYW7_PANMI</name>
<dbReference type="PANTHER" id="PTHR23272:SF187">
    <property type="entry name" value="AC9 TRANSPOSASE-RELATED"/>
    <property type="match status" value="1"/>
</dbReference>
<dbReference type="PANTHER" id="PTHR23272">
    <property type="entry name" value="BED FINGER-RELATED"/>
    <property type="match status" value="1"/>
</dbReference>